<gene>
    <name evidence="8" type="ORF">FRX31_015905</name>
</gene>
<keyword evidence="5" id="KW-0175">Coiled coil</keyword>
<comment type="function">
    <text evidence="4">Catalyzes the reduction of fatty acyl-CoA to fatty alcohols.</text>
</comment>
<comment type="similarity">
    <text evidence="1 4">Belongs to the fatty acyl-CoA reductase family.</text>
</comment>
<evidence type="ECO:0000256" key="5">
    <source>
        <dbReference type="SAM" id="Coils"/>
    </source>
</evidence>
<feature type="domain" description="Thioester reductase (TE)" evidence="7">
    <location>
        <begin position="18"/>
        <end position="319"/>
    </location>
</feature>
<evidence type="ECO:0000256" key="4">
    <source>
        <dbReference type="RuleBase" id="RU363097"/>
    </source>
</evidence>
<feature type="coiled-coil region" evidence="5">
    <location>
        <begin position="200"/>
        <end position="227"/>
    </location>
</feature>
<dbReference type="GO" id="GO:0010345">
    <property type="term" value="P:suberin biosynthetic process"/>
    <property type="evidence" value="ECO:0007669"/>
    <property type="project" value="TreeGrafter"/>
</dbReference>
<dbReference type="CDD" id="cd05236">
    <property type="entry name" value="FAR-N_SDR_e"/>
    <property type="match status" value="1"/>
</dbReference>
<keyword evidence="9" id="KW-1185">Reference proteome</keyword>
<keyword evidence="4" id="KW-0521">NADP</keyword>
<dbReference type="Gene3D" id="3.40.50.720">
    <property type="entry name" value="NAD(P)-binding Rossmann-like Domain"/>
    <property type="match status" value="1"/>
</dbReference>
<comment type="catalytic activity">
    <reaction evidence="4">
        <text>a long-chain fatty acyl-CoA + 2 NADPH + 2 H(+) = a long-chain primary fatty alcohol + 2 NADP(+) + CoA</text>
        <dbReference type="Rhea" id="RHEA:52716"/>
        <dbReference type="ChEBI" id="CHEBI:15378"/>
        <dbReference type="ChEBI" id="CHEBI:57287"/>
        <dbReference type="ChEBI" id="CHEBI:57783"/>
        <dbReference type="ChEBI" id="CHEBI:58349"/>
        <dbReference type="ChEBI" id="CHEBI:77396"/>
        <dbReference type="ChEBI" id="CHEBI:83139"/>
        <dbReference type="EC" id="1.2.1.84"/>
    </reaction>
</comment>
<dbReference type="Pfam" id="PF07993">
    <property type="entry name" value="NAD_binding_4"/>
    <property type="match status" value="1"/>
</dbReference>
<dbReference type="OrthoDB" id="429813at2759"/>
<evidence type="ECO:0000313" key="9">
    <source>
        <dbReference type="Proteomes" id="UP000554482"/>
    </source>
</evidence>
<feature type="domain" description="Fatty acyl-CoA reductase C-terminal" evidence="6">
    <location>
        <begin position="394"/>
        <end position="490"/>
    </location>
</feature>
<evidence type="ECO:0000259" key="6">
    <source>
        <dbReference type="Pfam" id="PF03015"/>
    </source>
</evidence>
<dbReference type="Proteomes" id="UP000554482">
    <property type="component" value="Unassembled WGS sequence"/>
</dbReference>
<evidence type="ECO:0000259" key="7">
    <source>
        <dbReference type="Pfam" id="PF07993"/>
    </source>
</evidence>
<proteinExistence type="inferred from homology"/>
<comment type="caution">
    <text evidence="8">The sequence shown here is derived from an EMBL/GenBank/DDBJ whole genome shotgun (WGS) entry which is preliminary data.</text>
</comment>
<reference evidence="8 9" key="1">
    <citation type="submission" date="2020-06" db="EMBL/GenBank/DDBJ databases">
        <title>Transcriptomic and genomic resources for Thalictrum thalictroides and T. hernandezii: Facilitating candidate gene discovery in an emerging model plant lineage.</title>
        <authorList>
            <person name="Arias T."/>
            <person name="Riano-Pachon D.M."/>
            <person name="Di Stilio V.S."/>
        </authorList>
    </citation>
    <scope>NUCLEOTIDE SEQUENCE [LARGE SCALE GENOMIC DNA]</scope>
    <source>
        <strain evidence="9">cv. WT478/WT964</strain>
        <tissue evidence="8">Leaves</tissue>
    </source>
</reference>
<evidence type="ECO:0000313" key="8">
    <source>
        <dbReference type="EMBL" id="KAF5194508.1"/>
    </source>
</evidence>
<name>A0A7J6WCC5_THATH</name>
<dbReference type="EC" id="1.2.1.84" evidence="4"/>
<dbReference type="SUPFAM" id="SSF51735">
    <property type="entry name" value="NAD(P)-binding Rossmann-fold domains"/>
    <property type="match status" value="1"/>
</dbReference>
<dbReference type="InterPro" id="IPR036291">
    <property type="entry name" value="NAD(P)-bd_dom_sf"/>
</dbReference>
<evidence type="ECO:0000256" key="2">
    <source>
        <dbReference type="ARBA" id="ARBA00022516"/>
    </source>
</evidence>
<keyword evidence="3 4" id="KW-0443">Lipid metabolism</keyword>
<evidence type="ECO:0000256" key="3">
    <source>
        <dbReference type="ARBA" id="ARBA00023098"/>
    </source>
</evidence>
<sequence length="495" mass="56460">MEFSGNIVKSLQNKSILVTGSTGFLAKIFIEKILSVQPNVKKLFLLIRATDTNSAKQRLHEEVMQNNLFKVLREKYGEDFESFILNKVTPLPGDVIYENMGVQNTEMLEEMLKEVDIIVNIAANTRFDERYDVLLEVNTFGSMNVLNFAKKCVKLEMLLHVSTAYVCGETSGVILEKPFRMAETPNGELGLDILQEQTIVKDTLNELRDLNATKEEQRSAMKELGMRRARLYGWPNTYTFTKAMAEMMMGQCRGNLPLVIIRPTVVTSTFREPFPGWIEGTRHVDSLAVAYGNGKVKCFLGNPTYVIDMIPGDMVVNAMIVAMVIHANQSSVEYIYHIGSSSKNPCTPNKIADFGYKYFVKNPVIGKNGKPIMVKRPTLLTSMASFRRYMSTRYILPLKVFKVANVLCCCNYYHQSYSLMKKKIGYVMYLVKLFGPFIYFNGIFDDQNTDRLRTAMNSNTVDAETFYFDPRCIDWEDYAINIHLPGVEKYNNLKL</sequence>
<dbReference type="InterPro" id="IPR013120">
    <property type="entry name" value="FAR_NAD-bd"/>
</dbReference>
<dbReference type="PANTHER" id="PTHR11011:SF99">
    <property type="entry name" value="FATTY ACYL-COA REDUCTASE 3"/>
    <property type="match status" value="1"/>
</dbReference>
<keyword evidence="4" id="KW-1133">Transmembrane helix</keyword>
<feature type="transmembrane region" description="Helical" evidence="4">
    <location>
        <begin position="426"/>
        <end position="444"/>
    </location>
</feature>
<dbReference type="InterPro" id="IPR026055">
    <property type="entry name" value="FAR"/>
</dbReference>
<dbReference type="GO" id="GO:0035336">
    <property type="term" value="P:long-chain fatty-acyl-CoA metabolic process"/>
    <property type="evidence" value="ECO:0007669"/>
    <property type="project" value="TreeGrafter"/>
</dbReference>
<accession>A0A7J6WCC5</accession>
<organism evidence="8 9">
    <name type="scientific">Thalictrum thalictroides</name>
    <name type="common">Rue-anemone</name>
    <name type="synonym">Anemone thalictroides</name>
    <dbReference type="NCBI Taxonomy" id="46969"/>
    <lineage>
        <taxon>Eukaryota</taxon>
        <taxon>Viridiplantae</taxon>
        <taxon>Streptophyta</taxon>
        <taxon>Embryophyta</taxon>
        <taxon>Tracheophyta</taxon>
        <taxon>Spermatophyta</taxon>
        <taxon>Magnoliopsida</taxon>
        <taxon>Ranunculales</taxon>
        <taxon>Ranunculaceae</taxon>
        <taxon>Thalictroideae</taxon>
        <taxon>Thalictrum</taxon>
    </lineage>
</organism>
<dbReference type="Pfam" id="PF03015">
    <property type="entry name" value="Sterile"/>
    <property type="match status" value="1"/>
</dbReference>
<dbReference type="GO" id="GO:0080019">
    <property type="term" value="F:alcohol-forming very long-chain fatty acyl-CoA reductase activity"/>
    <property type="evidence" value="ECO:0007669"/>
    <property type="project" value="InterPro"/>
</dbReference>
<dbReference type="InterPro" id="IPR033640">
    <property type="entry name" value="FAR_C"/>
</dbReference>
<dbReference type="EMBL" id="JABWDY010018611">
    <property type="protein sequence ID" value="KAF5194508.1"/>
    <property type="molecule type" value="Genomic_DNA"/>
</dbReference>
<dbReference type="GO" id="GO:0102965">
    <property type="term" value="F:alcohol-forming long-chain fatty acyl-CoA reductase activity"/>
    <property type="evidence" value="ECO:0007669"/>
    <property type="project" value="UniProtKB-EC"/>
</dbReference>
<keyword evidence="4" id="KW-0560">Oxidoreductase</keyword>
<dbReference type="CDD" id="cd09071">
    <property type="entry name" value="FAR_C"/>
    <property type="match status" value="1"/>
</dbReference>
<dbReference type="PANTHER" id="PTHR11011">
    <property type="entry name" value="MALE STERILITY PROTEIN 2-RELATED"/>
    <property type="match status" value="1"/>
</dbReference>
<keyword evidence="4" id="KW-0812">Transmembrane</keyword>
<dbReference type="AlphaFoldDB" id="A0A7J6WCC5"/>
<keyword evidence="4" id="KW-0472">Membrane</keyword>
<evidence type="ECO:0000256" key="1">
    <source>
        <dbReference type="ARBA" id="ARBA00005928"/>
    </source>
</evidence>
<protein>
    <recommendedName>
        <fullName evidence="4">Fatty acyl-CoA reductase</fullName>
        <ecNumber evidence="4">1.2.1.84</ecNumber>
    </recommendedName>
</protein>
<keyword evidence="2 4" id="KW-0444">Lipid biosynthesis</keyword>